<organism evidence="6 7">
    <name type="scientific">Peptostreptococcus porci</name>
    <dbReference type="NCBI Taxonomy" id="2652282"/>
    <lineage>
        <taxon>Bacteria</taxon>
        <taxon>Bacillati</taxon>
        <taxon>Bacillota</taxon>
        <taxon>Clostridia</taxon>
        <taxon>Peptostreptococcales</taxon>
        <taxon>Peptostreptococcaceae</taxon>
        <taxon>Peptostreptococcus</taxon>
    </lineage>
</organism>
<keyword evidence="1 3" id="KW-0813">Transport</keyword>
<feature type="region of interest" description="Disordered" evidence="4">
    <location>
        <begin position="127"/>
        <end position="164"/>
    </location>
</feature>
<dbReference type="PANTHER" id="PTHR42953:SF8">
    <property type="entry name" value="ZINT DOMAIN-CONTAINING PROTEIN"/>
    <property type="match status" value="1"/>
</dbReference>
<dbReference type="PANTHER" id="PTHR42953">
    <property type="entry name" value="HIGH-AFFINITY ZINC UPTAKE SYSTEM PROTEIN ZNUA-RELATED"/>
    <property type="match status" value="1"/>
</dbReference>
<dbReference type="Proteomes" id="UP000440713">
    <property type="component" value="Unassembled WGS sequence"/>
</dbReference>
<dbReference type="InterPro" id="IPR006127">
    <property type="entry name" value="ZnuA-like"/>
</dbReference>
<dbReference type="GO" id="GO:0007155">
    <property type="term" value="P:cell adhesion"/>
    <property type="evidence" value="ECO:0007669"/>
    <property type="project" value="InterPro"/>
</dbReference>
<evidence type="ECO:0000256" key="1">
    <source>
        <dbReference type="ARBA" id="ARBA00022448"/>
    </source>
</evidence>
<dbReference type="EMBL" id="VUNE01000004">
    <property type="protein sequence ID" value="MST62886.1"/>
    <property type="molecule type" value="Genomic_DNA"/>
</dbReference>
<dbReference type="PRINTS" id="PR00690">
    <property type="entry name" value="ADHESNFAMILY"/>
</dbReference>
<proteinExistence type="inferred from homology"/>
<gene>
    <name evidence="6" type="ORF">FYJ71_07875</name>
</gene>
<reference evidence="6 7" key="1">
    <citation type="submission" date="2019-08" db="EMBL/GenBank/DDBJ databases">
        <title>In-depth cultivation of the pig gut microbiome towards novel bacterial diversity and tailored functional studies.</title>
        <authorList>
            <person name="Wylensek D."/>
            <person name="Hitch T.C.A."/>
            <person name="Clavel T."/>
        </authorList>
    </citation>
    <scope>NUCLEOTIDE SEQUENCE [LARGE SCALE GENOMIC DNA]</scope>
    <source>
        <strain evidence="6 7">WCA-SAB-591-4A-A</strain>
    </source>
</reference>
<dbReference type="GO" id="GO:0046872">
    <property type="term" value="F:metal ion binding"/>
    <property type="evidence" value="ECO:0007669"/>
    <property type="project" value="InterPro"/>
</dbReference>
<dbReference type="GO" id="GO:0030001">
    <property type="term" value="P:metal ion transport"/>
    <property type="evidence" value="ECO:0007669"/>
    <property type="project" value="InterPro"/>
</dbReference>
<protein>
    <submittedName>
        <fullName evidence="6">Zinc ABC transporter substrate-binding protein</fullName>
    </submittedName>
</protein>
<comment type="caution">
    <text evidence="6">The sequence shown here is derived from an EMBL/GenBank/DDBJ whole genome shotgun (WGS) entry which is preliminary data.</text>
</comment>
<keyword evidence="2 5" id="KW-0732">Signal</keyword>
<keyword evidence="7" id="KW-1185">Reference proteome</keyword>
<dbReference type="RefSeq" id="WP_154538363.1">
    <property type="nucleotide sequence ID" value="NZ_JAXEEZ010000021.1"/>
</dbReference>
<dbReference type="AlphaFoldDB" id="A0A6N7XDX3"/>
<dbReference type="Gene3D" id="3.40.50.1980">
    <property type="entry name" value="Nitrogenase molybdenum iron protein domain"/>
    <property type="match status" value="2"/>
</dbReference>
<dbReference type="InterPro" id="IPR050492">
    <property type="entry name" value="Bact_metal-bind_prot9"/>
</dbReference>
<comment type="similarity">
    <text evidence="3">Belongs to the bacterial solute-binding protein 9 family.</text>
</comment>
<evidence type="ECO:0000256" key="4">
    <source>
        <dbReference type="SAM" id="MobiDB-lite"/>
    </source>
</evidence>
<name>A0A6N7XDX3_9FIRM</name>
<dbReference type="PROSITE" id="PS51257">
    <property type="entry name" value="PROKAR_LIPOPROTEIN"/>
    <property type="match status" value="1"/>
</dbReference>
<dbReference type="SUPFAM" id="SSF53807">
    <property type="entry name" value="Helical backbone' metal receptor"/>
    <property type="match status" value="1"/>
</dbReference>
<dbReference type="InterPro" id="IPR006129">
    <property type="entry name" value="AdhesinB"/>
</dbReference>
<dbReference type="PRINTS" id="PR00691">
    <property type="entry name" value="ADHESINB"/>
</dbReference>
<dbReference type="CDD" id="cd01017">
    <property type="entry name" value="AdcA"/>
    <property type="match status" value="1"/>
</dbReference>
<feature type="signal peptide" evidence="5">
    <location>
        <begin position="1"/>
        <end position="20"/>
    </location>
</feature>
<evidence type="ECO:0000313" key="7">
    <source>
        <dbReference type="Proteomes" id="UP000440713"/>
    </source>
</evidence>
<evidence type="ECO:0000256" key="5">
    <source>
        <dbReference type="SAM" id="SignalP"/>
    </source>
</evidence>
<evidence type="ECO:0000313" key="6">
    <source>
        <dbReference type="EMBL" id="MST62886.1"/>
    </source>
</evidence>
<evidence type="ECO:0000256" key="3">
    <source>
        <dbReference type="RuleBase" id="RU003512"/>
    </source>
</evidence>
<dbReference type="Pfam" id="PF01297">
    <property type="entry name" value="ZnuA"/>
    <property type="match status" value="1"/>
</dbReference>
<accession>A0A6N7XDX3</accession>
<feature type="chain" id="PRO_5039015305" evidence="5">
    <location>
        <begin position="21"/>
        <end position="331"/>
    </location>
</feature>
<evidence type="ECO:0000256" key="2">
    <source>
        <dbReference type="ARBA" id="ARBA00022729"/>
    </source>
</evidence>
<sequence length="331" mass="36878">MKKIAFKLAGLALSSSLLLAGCSGANSNTSSNSSDSGKLKVYTSFYPMYDFAKKIGGDKVDVENLVPAGVEPHDWEPSTKDIAKLGESNVFIYNGAGMESWVEKLDGTFKEGKVSLVEASKGVKLIEAKESDHHEEGHEDGKHEDGKHEDEHSHEHEGKYDPHTWLDPENAKIEMNNIKDAFIKADPKNKDTYEKNYQDNAKKLDELNKKFKDSLSNTKKKEVVVSHSAFAYMLNKYGINQLGIEGLSPDSEPDASRMAEITKFAKEHDVKYIFFEELVNPKVSETIAKEVGAKTEVLNPLEGLTDKQVKDGEDYFSIMNKNLEVLIKALN</sequence>
<dbReference type="InterPro" id="IPR006128">
    <property type="entry name" value="Lipoprotein_PsaA-like"/>
</dbReference>